<evidence type="ECO:0000256" key="13">
    <source>
        <dbReference type="HAMAP-Rule" id="MF_00138"/>
    </source>
</evidence>
<evidence type="ECO:0000313" key="17">
    <source>
        <dbReference type="Proteomes" id="UP000273977"/>
    </source>
</evidence>
<evidence type="ECO:0000256" key="7">
    <source>
        <dbReference type="ARBA" id="ARBA00022755"/>
    </source>
</evidence>
<evidence type="ECO:0000256" key="1">
    <source>
        <dbReference type="ARBA" id="ARBA00001936"/>
    </source>
</evidence>
<dbReference type="PANTHER" id="PTHR43472">
    <property type="entry name" value="PHOSPHORIBOSYLAMINE--GLYCINE LIGASE"/>
    <property type="match status" value="1"/>
</dbReference>
<accession>A0A3N4GR60</accession>
<dbReference type="SMART" id="SM01209">
    <property type="entry name" value="GARS_A"/>
    <property type="match status" value="1"/>
</dbReference>
<dbReference type="PROSITE" id="PS50975">
    <property type="entry name" value="ATP_GRASP"/>
    <property type="match status" value="1"/>
</dbReference>
<dbReference type="InterPro" id="IPR037123">
    <property type="entry name" value="PRibGlycinamide_synth_C_sf"/>
</dbReference>
<comment type="pathway">
    <text evidence="3 13">Purine metabolism; IMP biosynthesis via de novo pathway; N(1)-(5-phospho-D-ribosyl)glycinamide from 5-phospho-alpha-D-ribose 1-diphosphate: step 2/2.</text>
</comment>
<evidence type="ECO:0000256" key="6">
    <source>
        <dbReference type="ARBA" id="ARBA00022741"/>
    </source>
</evidence>
<gene>
    <name evidence="13 16" type="primary">purD</name>
    <name evidence="16" type="ORF">EF384_01635</name>
</gene>
<evidence type="ECO:0000256" key="3">
    <source>
        <dbReference type="ARBA" id="ARBA00005174"/>
    </source>
</evidence>
<comment type="cofactor">
    <cofactor evidence="1">
        <name>Mn(2+)</name>
        <dbReference type="ChEBI" id="CHEBI:29035"/>
    </cofactor>
</comment>
<dbReference type="GO" id="GO:0006189">
    <property type="term" value="P:'de novo' IMP biosynthetic process"/>
    <property type="evidence" value="ECO:0007669"/>
    <property type="project" value="UniProtKB-UniRule"/>
</dbReference>
<dbReference type="RefSeq" id="WP_123779246.1">
    <property type="nucleotide sequence ID" value="NZ_RKMG01000003.1"/>
</dbReference>
<dbReference type="SUPFAM" id="SSF52440">
    <property type="entry name" value="PreATP-grasp domain"/>
    <property type="match status" value="1"/>
</dbReference>
<dbReference type="Gene3D" id="3.40.50.20">
    <property type="match status" value="1"/>
</dbReference>
<dbReference type="InterPro" id="IPR020561">
    <property type="entry name" value="PRibGlycinamid_synth_ATP-grasp"/>
</dbReference>
<dbReference type="GO" id="GO:0046872">
    <property type="term" value="F:metal ion binding"/>
    <property type="evidence" value="ECO:0007669"/>
    <property type="project" value="InterPro"/>
</dbReference>
<comment type="caution">
    <text evidence="16">The sequence shown here is derived from an EMBL/GenBank/DDBJ whole genome shotgun (WGS) entry which is preliminary data.</text>
</comment>
<dbReference type="AlphaFoldDB" id="A0A3N4GR60"/>
<keyword evidence="9" id="KW-0464">Manganese</keyword>
<organism evidence="16 17">
    <name type="scientific">Aerococcus agrisoli</name>
    <dbReference type="NCBI Taxonomy" id="2487350"/>
    <lineage>
        <taxon>Bacteria</taxon>
        <taxon>Bacillati</taxon>
        <taxon>Bacillota</taxon>
        <taxon>Bacilli</taxon>
        <taxon>Lactobacillales</taxon>
        <taxon>Aerococcaceae</taxon>
        <taxon>Aerococcus</taxon>
    </lineage>
</organism>
<evidence type="ECO:0000256" key="10">
    <source>
        <dbReference type="ARBA" id="ARBA00038345"/>
    </source>
</evidence>
<dbReference type="Pfam" id="PF02843">
    <property type="entry name" value="GARS_C"/>
    <property type="match status" value="1"/>
</dbReference>
<dbReference type="NCBIfam" id="TIGR00877">
    <property type="entry name" value="purD"/>
    <property type="match status" value="1"/>
</dbReference>
<dbReference type="InterPro" id="IPR011761">
    <property type="entry name" value="ATP-grasp"/>
</dbReference>
<dbReference type="EC" id="6.3.4.13" evidence="4 13"/>
<keyword evidence="7 13" id="KW-0658">Purine biosynthesis</keyword>
<keyword evidence="6 14" id="KW-0547">Nucleotide-binding</keyword>
<dbReference type="Proteomes" id="UP000273977">
    <property type="component" value="Unassembled WGS sequence"/>
</dbReference>
<evidence type="ECO:0000313" key="16">
    <source>
        <dbReference type="EMBL" id="RPA63648.1"/>
    </source>
</evidence>
<dbReference type="EMBL" id="RKMG01000003">
    <property type="protein sequence ID" value="RPA63648.1"/>
    <property type="molecule type" value="Genomic_DNA"/>
</dbReference>
<dbReference type="Gene3D" id="3.90.600.10">
    <property type="entry name" value="Phosphoribosylglycinamide synthetase, C-terminal domain"/>
    <property type="match status" value="1"/>
</dbReference>
<dbReference type="SUPFAM" id="SSF51246">
    <property type="entry name" value="Rudiment single hybrid motif"/>
    <property type="match status" value="1"/>
</dbReference>
<dbReference type="InterPro" id="IPR013815">
    <property type="entry name" value="ATP_grasp_subdomain_1"/>
</dbReference>
<evidence type="ECO:0000256" key="8">
    <source>
        <dbReference type="ARBA" id="ARBA00022840"/>
    </source>
</evidence>
<dbReference type="Gene3D" id="3.30.470.20">
    <property type="entry name" value="ATP-grasp fold, B domain"/>
    <property type="match status" value="1"/>
</dbReference>
<dbReference type="InterPro" id="IPR011054">
    <property type="entry name" value="Rudment_hybrid_motif"/>
</dbReference>
<evidence type="ECO:0000259" key="15">
    <source>
        <dbReference type="PROSITE" id="PS50975"/>
    </source>
</evidence>
<keyword evidence="8 14" id="KW-0067">ATP-binding</keyword>
<evidence type="ECO:0000256" key="9">
    <source>
        <dbReference type="ARBA" id="ARBA00023211"/>
    </source>
</evidence>
<dbReference type="PROSITE" id="PS00184">
    <property type="entry name" value="GARS"/>
    <property type="match status" value="1"/>
</dbReference>
<dbReference type="GO" id="GO:0005524">
    <property type="term" value="F:ATP binding"/>
    <property type="evidence" value="ECO:0007669"/>
    <property type="project" value="UniProtKB-UniRule"/>
</dbReference>
<proteinExistence type="inferred from homology"/>
<sequence>MKQILIIGSGGREHALARAFAQSPAVSQVYVAPGNPGMLADNQTLTLHAPIETVDITVDDIQTLVSFALDKAIDISFVGPEVPLEMGIVDQFKRHNLAIVGPSKVAAQLENSKQFAKDVMAQAGVQTAAHQFFDSHDFVQALDYAKQLQLPFVIKADGLMSGKGVVIPKTMTEAEDVLEDFMVKKGLPLLIEEFLVGNEFSHFSLINEDQVITLGTACDYKPVGDGDQGANTGGMGSFAPVQWMTPSINQQIIDEIVQPVADQMVKNGTPFTGVLYTGLIWTAKGPKVIEFNTRLGDPETQVVLPLLETDFLDIVEAYLNKTPIDIQNKTGVQLGVVLAAAGYPKDYIKGMKLDLNSIDANRVLYAGVTQDAQNQLLANGGRILMVTGHGEDIESARTDVYGQMHALDIADTFYRNDIGYLRERSDV</sequence>
<evidence type="ECO:0000256" key="12">
    <source>
        <dbReference type="ARBA" id="ARBA00042864"/>
    </source>
</evidence>
<evidence type="ECO:0000256" key="11">
    <source>
        <dbReference type="ARBA" id="ARBA00042242"/>
    </source>
</evidence>
<comment type="catalytic activity">
    <reaction evidence="13">
        <text>5-phospho-beta-D-ribosylamine + glycine + ATP = N(1)-(5-phospho-beta-D-ribosyl)glycinamide + ADP + phosphate + H(+)</text>
        <dbReference type="Rhea" id="RHEA:17453"/>
        <dbReference type="ChEBI" id="CHEBI:15378"/>
        <dbReference type="ChEBI" id="CHEBI:30616"/>
        <dbReference type="ChEBI" id="CHEBI:43474"/>
        <dbReference type="ChEBI" id="CHEBI:57305"/>
        <dbReference type="ChEBI" id="CHEBI:58681"/>
        <dbReference type="ChEBI" id="CHEBI:143788"/>
        <dbReference type="ChEBI" id="CHEBI:456216"/>
        <dbReference type="EC" id="6.3.4.13"/>
    </reaction>
</comment>
<reference evidence="16 17" key="1">
    <citation type="submission" date="2018-11" db="EMBL/GenBank/DDBJ databases">
        <title>Aerococcus sp. SJQ22, whole genome shotgun sequence.</title>
        <authorList>
            <person name="Sun L."/>
            <person name="Gao X."/>
            <person name="Chen W."/>
            <person name="Huang K."/>
        </authorList>
    </citation>
    <scope>NUCLEOTIDE SEQUENCE [LARGE SCALE GENOMIC DNA]</scope>
    <source>
        <strain evidence="16 17">SJQ22</strain>
    </source>
</reference>
<dbReference type="SMART" id="SM01210">
    <property type="entry name" value="GARS_C"/>
    <property type="match status" value="1"/>
</dbReference>
<name>A0A3N4GR60_9LACT</name>
<evidence type="ECO:0000256" key="4">
    <source>
        <dbReference type="ARBA" id="ARBA00013255"/>
    </source>
</evidence>
<dbReference type="HAMAP" id="MF_00138">
    <property type="entry name" value="GARS"/>
    <property type="match status" value="1"/>
</dbReference>
<dbReference type="InterPro" id="IPR020562">
    <property type="entry name" value="PRibGlycinamide_synth_N"/>
</dbReference>
<dbReference type="UniPathway" id="UPA00074">
    <property type="reaction ID" value="UER00125"/>
</dbReference>
<keyword evidence="5 13" id="KW-0436">Ligase</keyword>
<comment type="similarity">
    <text evidence="10 13">Belongs to the GARS family.</text>
</comment>
<dbReference type="InterPro" id="IPR016185">
    <property type="entry name" value="PreATP-grasp_dom_sf"/>
</dbReference>
<dbReference type="InterPro" id="IPR020559">
    <property type="entry name" value="PRibGlycinamide_synth_CS"/>
</dbReference>
<evidence type="ECO:0000256" key="2">
    <source>
        <dbReference type="ARBA" id="ARBA00001946"/>
    </source>
</evidence>
<dbReference type="InterPro" id="IPR020560">
    <property type="entry name" value="PRibGlycinamide_synth_C-dom"/>
</dbReference>
<comment type="cofactor">
    <cofactor evidence="2">
        <name>Mg(2+)</name>
        <dbReference type="ChEBI" id="CHEBI:18420"/>
    </cofactor>
</comment>
<dbReference type="InterPro" id="IPR000115">
    <property type="entry name" value="PRibGlycinamide_synth"/>
</dbReference>
<dbReference type="Gene3D" id="3.30.1490.20">
    <property type="entry name" value="ATP-grasp fold, A domain"/>
    <property type="match status" value="1"/>
</dbReference>
<dbReference type="GO" id="GO:0009113">
    <property type="term" value="P:purine nucleobase biosynthetic process"/>
    <property type="evidence" value="ECO:0007669"/>
    <property type="project" value="InterPro"/>
</dbReference>
<dbReference type="GO" id="GO:0004637">
    <property type="term" value="F:phosphoribosylamine-glycine ligase activity"/>
    <property type="evidence" value="ECO:0007669"/>
    <property type="project" value="UniProtKB-UniRule"/>
</dbReference>
<dbReference type="Pfam" id="PF02844">
    <property type="entry name" value="GARS_N"/>
    <property type="match status" value="1"/>
</dbReference>
<dbReference type="SUPFAM" id="SSF56059">
    <property type="entry name" value="Glutathione synthetase ATP-binding domain-like"/>
    <property type="match status" value="1"/>
</dbReference>
<dbReference type="PANTHER" id="PTHR43472:SF1">
    <property type="entry name" value="PHOSPHORIBOSYLAMINE--GLYCINE LIGASE, CHLOROPLASTIC"/>
    <property type="match status" value="1"/>
</dbReference>
<feature type="domain" description="ATP-grasp" evidence="15">
    <location>
        <begin position="117"/>
        <end position="320"/>
    </location>
</feature>
<evidence type="ECO:0000256" key="14">
    <source>
        <dbReference type="PROSITE-ProRule" id="PRU00409"/>
    </source>
</evidence>
<dbReference type="Pfam" id="PF01071">
    <property type="entry name" value="GARS_A"/>
    <property type="match status" value="1"/>
</dbReference>
<dbReference type="OrthoDB" id="9807240at2"/>
<protein>
    <recommendedName>
        <fullName evidence="4 13">Phosphoribosylamine--glycine ligase</fullName>
        <ecNumber evidence="4 13">6.3.4.13</ecNumber>
    </recommendedName>
    <alternativeName>
        <fullName evidence="13">GARS</fullName>
    </alternativeName>
    <alternativeName>
        <fullName evidence="11 13">Glycinamide ribonucleotide synthetase</fullName>
    </alternativeName>
    <alternativeName>
        <fullName evidence="12 13">Phosphoribosylglycinamide synthetase</fullName>
    </alternativeName>
</protein>
<keyword evidence="17" id="KW-1185">Reference proteome</keyword>
<evidence type="ECO:0000256" key="5">
    <source>
        <dbReference type="ARBA" id="ARBA00022598"/>
    </source>
</evidence>